<dbReference type="PIRSF" id="PIRSF003095">
    <property type="entry name" value="Trigger_factor"/>
    <property type="match status" value="1"/>
</dbReference>
<dbReference type="GO" id="GO:0043022">
    <property type="term" value="F:ribosome binding"/>
    <property type="evidence" value="ECO:0007669"/>
    <property type="project" value="TreeGrafter"/>
</dbReference>
<dbReference type="InterPro" id="IPR005215">
    <property type="entry name" value="Trig_fac"/>
</dbReference>
<evidence type="ECO:0000256" key="14">
    <source>
        <dbReference type="SAM" id="MobiDB-lite"/>
    </source>
</evidence>
<keyword evidence="5 11" id="KW-0132">Cell division</keyword>
<feature type="compositionally biased region" description="Basic and acidic residues" evidence="14">
    <location>
        <begin position="450"/>
        <end position="460"/>
    </location>
</feature>
<evidence type="ECO:0000256" key="9">
    <source>
        <dbReference type="ARBA" id="ARBA00023306"/>
    </source>
</evidence>
<dbReference type="InterPro" id="IPR046357">
    <property type="entry name" value="PPIase_dom_sf"/>
</dbReference>
<dbReference type="HAMAP" id="MF_00303">
    <property type="entry name" value="Trigger_factor_Tig"/>
    <property type="match status" value="1"/>
</dbReference>
<feature type="compositionally biased region" description="Basic and acidic residues" evidence="14">
    <location>
        <begin position="423"/>
        <end position="440"/>
    </location>
</feature>
<organism evidence="16 17">
    <name type="scientific">SAR86 cluster bacterium</name>
    <dbReference type="NCBI Taxonomy" id="2030880"/>
    <lineage>
        <taxon>Bacteria</taxon>
        <taxon>Pseudomonadati</taxon>
        <taxon>Pseudomonadota</taxon>
        <taxon>Gammaproteobacteria</taxon>
        <taxon>SAR86 cluster</taxon>
    </lineage>
</organism>
<evidence type="ECO:0000256" key="2">
    <source>
        <dbReference type="ARBA" id="ARBA00005464"/>
    </source>
</evidence>
<dbReference type="InterPro" id="IPR001179">
    <property type="entry name" value="PPIase_FKBP_dom"/>
</dbReference>
<dbReference type="GO" id="GO:0005737">
    <property type="term" value="C:cytoplasm"/>
    <property type="evidence" value="ECO:0007669"/>
    <property type="project" value="UniProtKB-SubCell"/>
</dbReference>
<comment type="similarity">
    <text evidence="2 11 13">Belongs to the FKBP-type PPIase family. Tig subfamily.</text>
</comment>
<gene>
    <name evidence="11" type="primary">tig</name>
    <name evidence="16" type="ORF">COA71_13350</name>
</gene>
<evidence type="ECO:0000256" key="5">
    <source>
        <dbReference type="ARBA" id="ARBA00022618"/>
    </source>
</evidence>
<dbReference type="Pfam" id="PF00254">
    <property type="entry name" value="FKBP_C"/>
    <property type="match status" value="1"/>
</dbReference>
<evidence type="ECO:0000256" key="12">
    <source>
        <dbReference type="PROSITE-ProRule" id="PRU00277"/>
    </source>
</evidence>
<dbReference type="SUPFAM" id="SSF54534">
    <property type="entry name" value="FKBP-like"/>
    <property type="match status" value="1"/>
</dbReference>
<comment type="subcellular location">
    <subcellularLocation>
        <location evidence="11">Cytoplasm</location>
    </subcellularLocation>
    <text evidence="11">About half TF is bound to the ribosome near the polypeptide exit tunnel while the other half is free in the cytoplasm.</text>
</comment>
<protein>
    <recommendedName>
        <fullName evidence="4 11">Trigger factor</fullName>
        <shortName evidence="11">TF</shortName>
        <ecNumber evidence="3 11">5.2.1.8</ecNumber>
    </recommendedName>
    <alternativeName>
        <fullName evidence="10 11">PPIase</fullName>
    </alternativeName>
</protein>
<dbReference type="NCBIfam" id="TIGR00115">
    <property type="entry name" value="tig"/>
    <property type="match status" value="1"/>
</dbReference>
<comment type="domain">
    <text evidence="11">Consists of 3 domains; the N-terminus binds the ribosome, the middle domain has PPIase activity, while the C-terminus has intrinsic chaperone activity on its own.</text>
</comment>
<evidence type="ECO:0000256" key="8">
    <source>
        <dbReference type="ARBA" id="ARBA00023235"/>
    </source>
</evidence>
<comment type="caution">
    <text evidence="16">The sequence shown here is derived from an EMBL/GenBank/DDBJ whole genome shotgun (WGS) entry which is preliminary data.</text>
</comment>
<keyword evidence="8 11" id="KW-0413">Isomerase</keyword>
<keyword evidence="7 11" id="KW-0143">Chaperone</keyword>
<dbReference type="SUPFAM" id="SSF109998">
    <property type="entry name" value="Triger factor/SurA peptide-binding domain-like"/>
    <property type="match status" value="1"/>
</dbReference>
<dbReference type="InterPro" id="IPR027304">
    <property type="entry name" value="Trigger_fact/SurA_dom_sf"/>
</dbReference>
<proteinExistence type="inferred from homology"/>
<evidence type="ECO:0000256" key="1">
    <source>
        <dbReference type="ARBA" id="ARBA00000971"/>
    </source>
</evidence>
<evidence type="ECO:0000256" key="6">
    <source>
        <dbReference type="ARBA" id="ARBA00023110"/>
    </source>
</evidence>
<dbReference type="InterPro" id="IPR036611">
    <property type="entry name" value="Trigger_fac_ribosome-bd_sf"/>
</dbReference>
<accession>A0A2A5C746</accession>
<comment type="function">
    <text evidence="11">Involved in protein export. Acts as a chaperone by maintaining the newly synthesized protein in an open conformation. Functions as a peptidyl-prolyl cis-trans isomerase.</text>
</comment>
<reference evidence="17" key="1">
    <citation type="submission" date="2017-08" db="EMBL/GenBank/DDBJ databases">
        <title>A dynamic microbial community with high functional redundancy inhabits the cold, oxic subseafloor aquifer.</title>
        <authorList>
            <person name="Tully B.J."/>
            <person name="Wheat C.G."/>
            <person name="Glazer B.T."/>
            <person name="Huber J.A."/>
        </authorList>
    </citation>
    <scope>NUCLEOTIDE SEQUENCE [LARGE SCALE GENOMIC DNA]</scope>
</reference>
<comment type="catalytic activity">
    <reaction evidence="1 11 12">
        <text>[protein]-peptidylproline (omega=180) = [protein]-peptidylproline (omega=0)</text>
        <dbReference type="Rhea" id="RHEA:16237"/>
        <dbReference type="Rhea" id="RHEA-COMP:10747"/>
        <dbReference type="Rhea" id="RHEA-COMP:10748"/>
        <dbReference type="ChEBI" id="CHEBI:83833"/>
        <dbReference type="ChEBI" id="CHEBI:83834"/>
        <dbReference type="EC" id="5.2.1.8"/>
    </reaction>
</comment>
<keyword evidence="11" id="KW-0963">Cytoplasm</keyword>
<evidence type="ECO:0000256" key="11">
    <source>
        <dbReference type="HAMAP-Rule" id="MF_00303"/>
    </source>
</evidence>
<name>A0A2A5C746_9GAMM</name>
<dbReference type="InterPro" id="IPR037041">
    <property type="entry name" value="Trigger_fac_C_sf"/>
</dbReference>
<evidence type="ECO:0000256" key="4">
    <source>
        <dbReference type="ARBA" id="ARBA00016902"/>
    </source>
</evidence>
<keyword evidence="9 11" id="KW-0131">Cell cycle</keyword>
<dbReference type="Pfam" id="PF05698">
    <property type="entry name" value="Trigger_C"/>
    <property type="match status" value="1"/>
</dbReference>
<dbReference type="Gene3D" id="3.30.70.1050">
    <property type="entry name" value="Trigger factor ribosome-binding domain"/>
    <property type="match status" value="1"/>
</dbReference>
<dbReference type="FunFam" id="3.10.50.40:FF:000001">
    <property type="entry name" value="Trigger factor"/>
    <property type="match status" value="1"/>
</dbReference>
<evidence type="ECO:0000256" key="13">
    <source>
        <dbReference type="RuleBase" id="RU003914"/>
    </source>
</evidence>
<dbReference type="EC" id="5.2.1.8" evidence="3 11"/>
<evidence type="ECO:0000256" key="10">
    <source>
        <dbReference type="ARBA" id="ARBA00029986"/>
    </source>
</evidence>
<evidence type="ECO:0000256" key="7">
    <source>
        <dbReference type="ARBA" id="ARBA00023186"/>
    </source>
</evidence>
<dbReference type="EMBL" id="NVWI01000013">
    <property type="protein sequence ID" value="PCJ39627.1"/>
    <property type="molecule type" value="Genomic_DNA"/>
</dbReference>
<keyword evidence="6 11" id="KW-0697">Rotamase</keyword>
<dbReference type="Proteomes" id="UP000228987">
    <property type="component" value="Unassembled WGS sequence"/>
</dbReference>
<dbReference type="GO" id="GO:0044183">
    <property type="term" value="F:protein folding chaperone"/>
    <property type="evidence" value="ECO:0007669"/>
    <property type="project" value="TreeGrafter"/>
</dbReference>
<sequence length="460" mass="51467">MQVSLETLSGLERKLIIEVPAETIDQQVKKRLSETAKTFQMKGFRKGKVPISVIKSRFGKGMRQDVLGDVMNQSYYEALSQENVRPAGKPKIEATNMKEGENLAFTAIFEVYPEITLGDFSKIQIEKRRAEIVDKDIDNMIQTLREQRKHYHNVDRASKNEDQLNIDFTGSMGGEEFEGGSAKGSTLILGSGSMIPGFEDGLIGAKPGEDKQLKLKFPKDYHKADLAGKACVFDVKVNTVAEMHLPELNEEFFKSFDVKEGGKDAFRTEIKQNMTRELESAVKNNVKSQVLEALVEAVTLTLPKSVVEAEIDNLRQQAIQRYGGNQNIDASLLPAEMFQSQAEQRVTVSLLLNEIIQQNDLKASPAKVREIIEGLASGYENPEEVIAWYYSESEQLQQIEAAALEENVIDLILGQAQVNEKESSYEEALKPVEKPQEPEKKAKKKAKSTSKSDKAESKEE</sequence>
<dbReference type="InterPro" id="IPR008881">
    <property type="entry name" value="Trigger_fac_ribosome-bd_bac"/>
</dbReference>
<dbReference type="GO" id="GO:0043335">
    <property type="term" value="P:protein unfolding"/>
    <property type="evidence" value="ECO:0007669"/>
    <property type="project" value="TreeGrafter"/>
</dbReference>
<dbReference type="GO" id="GO:0051083">
    <property type="term" value="P:'de novo' cotranslational protein folding"/>
    <property type="evidence" value="ECO:0007669"/>
    <property type="project" value="TreeGrafter"/>
</dbReference>
<dbReference type="PROSITE" id="PS50059">
    <property type="entry name" value="FKBP_PPIASE"/>
    <property type="match status" value="1"/>
</dbReference>
<evidence type="ECO:0000259" key="15">
    <source>
        <dbReference type="PROSITE" id="PS50059"/>
    </source>
</evidence>
<dbReference type="PANTHER" id="PTHR30560:SF3">
    <property type="entry name" value="TRIGGER FACTOR-LIKE PROTEIN TIG, CHLOROPLASTIC"/>
    <property type="match status" value="1"/>
</dbReference>
<feature type="region of interest" description="Disordered" evidence="14">
    <location>
        <begin position="423"/>
        <end position="460"/>
    </location>
</feature>
<feature type="domain" description="PPIase FKBP-type" evidence="15">
    <location>
        <begin position="161"/>
        <end position="249"/>
    </location>
</feature>
<dbReference type="SUPFAM" id="SSF102735">
    <property type="entry name" value="Trigger factor ribosome-binding domain"/>
    <property type="match status" value="1"/>
</dbReference>
<evidence type="ECO:0000256" key="3">
    <source>
        <dbReference type="ARBA" id="ARBA00013194"/>
    </source>
</evidence>
<evidence type="ECO:0000313" key="16">
    <source>
        <dbReference type="EMBL" id="PCJ39627.1"/>
    </source>
</evidence>
<evidence type="ECO:0000313" key="17">
    <source>
        <dbReference type="Proteomes" id="UP000228987"/>
    </source>
</evidence>
<dbReference type="PANTHER" id="PTHR30560">
    <property type="entry name" value="TRIGGER FACTOR CHAPERONE AND PEPTIDYL-PROLYL CIS/TRANS ISOMERASE"/>
    <property type="match status" value="1"/>
</dbReference>
<dbReference type="GO" id="GO:0051301">
    <property type="term" value="P:cell division"/>
    <property type="evidence" value="ECO:0007669"/>
    <property type="project" value="UniProtKB-KW"/>
</dbReference>
<dbReference type="AlphaFoldDB" id="A0A2A5C746"/>
<dbReference type="Pfam" id="PF05697">
    <property type="entry name" value="Trigger_N"/>
    <property type="match status" value="1"/>
</dbReference>
<dbReference type="InterPro" id="IPR008880">
    <property type="entry name" value="Trigger_fac_C"/>
</dbReference>
<dbReference type="Gene3D" id="3.10.50.40">
    <property type="match status" value="1"/>
</dbReference>
<dbReference type="GO" id="GO:0003755">
    <property type="term" value="F:peptidyl-prolyl cis-trans isomerase activity"/>
    <property type="evidence" value="ECO:0007669"/>
    <property type="project" value="UniProtKB-UniRule"/>
</dbReference>
<dbReference type="Gene3D" id="1.10.3120.10">
    <property type="entry name" value="Trigger factor, C-terminal domain"/>
    <property type="match status" value="1"/>
</dbReference>
<dbReference type="GO" id="GO:0015031">
    <property type="term" value="P:protein transport"/>
    <property type="evidence" value="ECO:0007669"/>
    <property type="project" value="UniProtKB-UniRule"/>
</dbReference>